<dbReference type="Gene3D" id="3.90.70.20">
    <property type="match status" value="1"/>
</dbReference>
<evidence type="ECO:0008006" key="3">
    <source>
        <dbReference type="Google" id="ProtNLM"/>
    </source>
</evidence>
<keyword evidence="2" id="KW-1185">Reference proteome</keyword>
<name>A0A0P1G055_9RHOB</name>
<gene>
    <name evidence="1" type="ORF">TRM7557_00103</name>
</gene>
<organism evidence="1 2">
    <name type="scientific">Tritonibacter multivorans</name>
    <dbReference type="NCBI Taxonomy" id="928856"/>
    <lineage>
        <taxon>Bacteria</taxon>
        <taxon>Pseudomonadati</taxon>
        <taxon>Pseudomonadota</taxon>
        <taxon>Alphaproteobacteria</taxon>
        <taxon>Rhodobacterales</taxon>
        <taxon>Paracoccaceae</taxon>
        <taxon>Tritonibacter</taxon>
    </lineage>
</organism>
<reference evidence="1 2" key="1">
    <citation type="submission" date="2015-09" db="EMBL/GenBank/DDBJ databases">
        <authorList>
            <consortium name="Swine Surveillance"/>
        </authorList>
    </citation>
    <scope>NUCLEOTIDE SEQUENCE [LARGE SCALE GENOMIC DNA]</scope>
    <source>
        <strain evidence="1 2">CECT 7557</strain>
    </source>
</reference>
<dbReference type="AlphaFoldDB" id="A0A0P1G055"/>
<dbReference type="Proteomes" id="UP000052022">
    <property type="component" value="Unassembled WGS sequence"/>
</dbReference>
<dbReference type="EMBL" id="CYSD01000002">
    <property type="protein sequence ID" value="CUH74836.1"/>
    <property type="molecule type" value="Genomic_DNA"/>
</dbReference>
<proteinExistence type="predicted"/>
<accession>A0A0P1G055</accession>
<evidence type="ECO:0000313" key="2">
    <source>
        <dbReference type="Proteomes" id="UP000052022"/>
    </source>
</evidence>
<evidence type="ECO:0000313" key="1">
    <source>
        <dbReference type="EMBL" id="CUH74836.1"/>
    </source>
</evidence>
<protein>
    <recommendedName>
        <fullName evidence="3">Peptidase C58 YopT-type domain-containing protein</fullName>
    </recommendedName>
</protein>
<sequence>MSLREAFRSARTGFGRKEFPMQQKKELKKLNLDSKGVCQGLCMAHAALRKIGEKTRIKDDQDFGMDELFAYANKAQQHFETIGNPDDLASVGRMYQHLGKHFDLKMKTIREYSCGNDDVQKMYAWAAQRKPGYFQVLLPNHVVSFHITDDIISYFDPNCGSVKFAGLNDLSTFLNFYHTHPQFRKEYGLGEALPSSRPIFLVGLE</sequence>